<organism evidence="1 2">
    <name type="scientific">Brachionus plicatilis</name>
    <name type="common">Marine rotifer</name>
    <name type="synonym">Brachionus muelleri</name>
    <dbReference type="NCBI Taxonomy" id="10195"/>
    <lineage>
        <taxon>Eukaryota</taxon>
        <taxon>Metazoa</taxon>
        <taxon>Spiralia</taxon>
        <taxon>Gnathifera</taxon>
        <taxon>Rotifera</taxon>
        <taxon>Eurotatoria</taxon>
        <taxon>Monogononta</taxon>
        <taxon>Pseudotrocha</taxon>
        <taxon>Ploima</taxon>
        <taxon>Brachionidae</taxon>
        <taxon>Brachionus</taxon>
    </lineage>
</organism>
<proteinExistence type="predicted"/>
<dbReference type="EMBL" id="REGN01013967">
    <property type="protein sequence ID" value="RMZ93243.1"/>
    <property type="molecule type" value="Genomic_DNA"/>
</dbReference>
<protein>
    <submittedName>
        <fullName evidence="1">Uncharacterized protein</fullName>
    </submittedName>
</protein>
<reference evidence="1 2" key="1">
    <citation type="journal article" date="2018" name="Sci. Rep.">
        <title>Genomic signatures of local adaptation to the degree of environmental predictability in rotifers.</title>
        <authorList>
            <person name="Franch-Gras L."/>
            <person name="Hahn C."/>
            <person name="Garcia-Roger E.M."/>
            <person name="Carmona M.J."/>
            <person name="Serra M."/>
            <person name="Gomez A."/>
        </authorList>
    </citation>
    <scope>NUCLEOTIDE SEQUENCE [LARGE SCALE GENOMIC DNA]</scope>
    <source>
        <strain evidence="1">HYR1</strain>
    </source>
</reference>
<dbReference type="Proteomes" id="UP000276133">
    <property type="component" value="Unassembled WGS sequence"/>
</dbReference>
<name>A0A3M7P2L0_BRAPC</name>
<comment type="caution">
    <text evidence="1">The sequence shown here is derived from an EMBL/GenBank/DDBJ whole genome shotgun (WGS) entry which is preliminary data.</text>
</comment>
<dbReference type="AlphaFoldDB" id="A0A3M7P2L0"/>
<keyword evidence="2" id="KW-1185">Reference proteome</keyword>
<evidence type="ECO:0000313" key="2">
    <source>
        <dbReference type="Proteomes" id="UP000276133"/>
    </source>
</evidence>
<gene>
    <name evidence="1" type="ORF">BpHYR1_041156</name>
</gene>
<sequence length="94" mass="11301">MYYFIRFFETNLPKIKIKLKMIKNIQTFTAFTLAGMNMSLFSEYFQLRSIFDSLIEDKFNKLNDDNRKTIVNLKFKKNRPPNNIIIQIVEININ</sequence>
<evidence type="ECO:0000313" key="1">
    <source>
        <dbReference type="EMBL" id="RMZ93243.1"/>
    </source>
</evidence>
<accession>A0A3M7P2L0</accession>